<evidence type="ECO:0000256" key="2">
    <source>
        <dbReference type="SAM" id="Phobius"/>
    </source>
</evidence>
<dbReference type="RefSeq" id="WP_108146959.1">
    <property type="nucleotide sequence ID" value="NZ_CP026304.1"/>
</dbReference>
<sequence length="130" mass="13500">MTSLRWGLALSGWAALAVTALPAAHPLRVLVIAAFLLVCPGLAAVQSLRPAARRGRDPAELLEAAVLSVVVSLSLSVLVAEALFLSGTFTARRALLALAVLTSLLALVPRPGSKRSKERPVTAESTEPEG</sequence>
<feature type="transmembrane region" description="Helical" evidence="2">
    <location>
        <begin position="91"/>
        <end position="109"/>
    </location>
</feature>
<accession>A0A2R4SWM4</accession>
<dbReference type="OrthoDB" id="4338642at2"/>
<keyword evidence="4" id="KW-1185">Reference proteome</keyword>
<keyword evidence="2" id="KW-0472">Membrane</keyword>
<keyword evidence="2" id="KW-0812">Transmembrane</keyword>
<dbReference type="EMBL" id="CP026304">
    <property type="protein sequence ID" value="AVZ71267.1"/>
    <property type="molecule type" value="Genomic_DNA"/>
</dbReference>
<evidence type="ECO:0008006" key="5">
    <source>
        <dbReference type="Google" id="ProtNLM"/>
    </source>
</evidence>
<reference evidence="3 4" key="1">
    <citation type="submission" date="2018-01" db="EMBL/GenBank/DDBJ databases">
        <title>Complete genome sequence of Streptomyces lunaelactis MM109T, a Ferroverdin A producer isolated from cave moonmilk deposits.</title>
        <authorList>
            <person name="Naome A."/>
            <person name="Martinet L."/>
            <person name="Maciejewska M."/>
            <person name="Anderssen S."/>
            <person name="Adam D."/>
            <person name="Tenconi E."/>
            <person name="Deflandre B."/>
            <person name="Arguelles-Arias A."/>
            <person name="Calusinska M."/>
            <person name="Copieters W."/>
            <person name="Karim L."/>
            <person name="Hanikenne M."/>
            <person name="Baurain D."/>
            <person name="van Wezel G."/>
            <person name="Smargiasso N."/>
            <person name="de Pauw E."/>
            <person name="Delfosse P."/>
            <person name="Rigali S."/>
        </authorList>
    </citation>
    <scope>NUCLEOTIDE SEQUENCE [LARGE SCALE GENOMIC DNA]</scope>
    <source>
        <strain evidence="3 4">MM109</strain>
    </source>
</reference>
<dbReference type="GeneID" id="55654140"/>
<feature type="transmembrane region" description="Helical" evidence="2">
    <location>
        <begin position="61"/>
        <end position="85"/>
    </location>
</feature>
<evidence type="ECO:0000313" key="4">
    <source>
        <dbReference type="Proteomes" id="UP000244201"/>
    </source>
</evidence>
<feature type="region of interest" description="Disordered" evidence="1">
    <location>
        <begin position="111"/>
        <end position="130"/>
    </location>
</feature>
<evidence type="ECO:0000256" key="1">
    <source>
        <dbReference type="SAM" id="MobiDB-lite"/>
    </source>
</evidence>
<protein>
    <recommendedName>
        <fullName evidence="5">DUF1616 domain-containing protein</fullName>
    </recommendedName>
</protein>
<gene>
    <name evidence="3" type="ORF">SLUN_02480</name>
</gene>
<feature type="transmembrane region" description="Helical" evidence="2">
    <location>
        <begin position="30"/>
        <end position="49"/>
    </location>
</feature>
<organism evidence="3 4">
    <name type="scientific">Streptomyces lunaelactis</name>
    <dbReference type="NCBI Taxonomy" id="1535768"/>
    <lineage>
        <taxon>Bacteria</taxon>
        <taxon>Bacillati</taxon>
        <taxon>Actinomycetota</taxon>
        <taxon>Actinomycetes</taxon>
        <taxon>Kitasatosporales</taxon>
        <taxon>Streptomycetaceae</taxon>
        <taxon>Streptomyces</taxon>
    </lineage>
</organism>
<keyword evidence="2" id="KW-1133">Transmembrane helix</keyword>
<dbReference type="KEGG" id="slk:SLUN_02480"/>
<evidence type="ECO:0000313" key="3">
    <source>
        <dbReference type="EMBL" id="AVZ71267.1"/>
    </source>
</evidence>
<dbReference type="AlphaFoldDB" id="A0A2R4SWM4"/>
<proteinExistence type="predicted"/>
<name>A0A2R4SWM4_9ACTN</name>
<dbReference type="Proteomes" id="UP000244201">
    <property type="component" value="Chromosome"/>
</dbReference>